<keyword evidence="9 18" id="KW-0630">Potassium</keyword>
<dbReference type="PANTHER" id="PTHR12592:SF0">
    <property type="entry name" value="ATP-DEPENDENT (S)-NAD(P)H-HYDRATE DEHYDRATASE"/>
    <property type="match status" value="1"/>
</dbReference>
<keyword evidence="7 17" id="KW-0067">ATP-binding</keyword>
<evidence type="ECO:0000256" key="9">
    <source>
        <dbReference type="ARBA" id="ARBA00022958"/>
    </source>
</evidence>
<comment type="subunit">
    <text evidence="17">Homotetramer.</text>
</comment>
<protein>
    <recommendedName>
        <fullName evidence="17">ADP-dependent (S)-NAD(P)H-hydrate dehydratase</fullName>
        <ecNumber evidence="17">4.2.1.136</ecNumber>
    </recommendedName>
    <alternativeName>
        <fullName evidence="17">ADP-dependent NAD(P)HX dehydratase</fullName>
    </alternativeName>
</protein>
<accession>A0ABV6P9W1</accession>
<comment type="cofactor">
    <cofactor evidence="17">
        <name>Mg(2+)</name>
        <dbReference type="ChEBI" id="CHEBI:18420"/>
    </cofactor>
</comment>
<feature type="binding site" evidence="17">
    <location>
        <position position="304"/>
    </location>
    <ligand>
        <name>(6S)-NADPHX</name>
        <dbReference type="ChEBI" id="CHEBI:64076"/>
    </ligand>
</feature>
<evidence type="ECO:0000256" key="5">
    <source>
        <dbReference type="ARBA" id="ARBA00022723"/>
    </source>
</evidence>
<dbReference type="PROSITE" id="PS51385">
    <property type="entry name" value="YJEF_N"/>
    <property type="match status" value="1"/>
</dbReference>
<keyword evidence="5 18" id="KW-0479">Metal-binding</keyword>
<feature type="binding site" evidence="17">
    <location>
        <begin position="403"/>
        <end position="407"/>
    </location>
    <ligand>
        <name>AMP</name>
        <dbReference type="ChEBI" id="CHEBI:456215"/>
    </ligand>
</feature>
<feature type="domain" description="YjeF C-terminal" evidence="19">
    <location>
        <begin position="212"/>
        <end position="498"/>
    </location>
</feature>
<dbReference type="GO" id="GO:0052856">
    <property type="term" value="F:NAD(P)HX epimerase activity"/>
    <property type="evidence" value="ECO:0007669"/>
    <property type="project" value="UniProtKB-EC"/>
</dbReference>
<dbReference type="Gene3D" id="3.40.50.10260">
    <property type="entry name" value="YjeF N-terminal domain"/>
    <property type="match status" value="1"/>
</dbReference>
<comment type="catalytic activity">
    <reaction evidence="1 18">
        <text>(6R)-NADHX = (6S)-NADHX</text>
        <dbReference type="Rhea" id="RHEA:32215"/>
        <dbReference type="ChEBI" id="CHEBI:64074"/>
        <dbReference type="ChEBI" id="CHEBI:64075"/>
        <dbReference type="EC" id="5.1.99.6"/>
    </reaction>
</comment>
<keyword evidence="11 18" id="KW-0413">Isomerase</keyword>
<gene>
    <name evidence="17" type="primary">nnrD</name>
    <name evidence="21" type="ORF">ACFFFR_05870</name>
</gene>
<dbReference type="PIRSF" id="PIRSF017184">
    <property type="entry name" value="Nnr"/>
    <property type="match status" value="1"/>
</dbReference>
<dbReference type="SUPFAM" id="SSF53613">
    <property type="entry name" value="Ribokinase-like"/>
    <property type="match status" value="1"/>
</dbReference>
<dbReference type="InterPro" id="IPR036652">
    <property type="entry name" value="YjeF_N_dom_sf"/>
</dbReference>
<feature type="binding site" evidence="17">
    <location>
        <position position="247"/>
    </location>
    <ligand>
        <name>(6S)-NADPHX</name>
        <dbReference type="ChEBI" id="CHEBI:64076"/>
    </ligand>
</feature>
<dbReference type="PROSITE" id="PS01050">
    <property type="entry name" value="YJEF_C_2"/>
    <property type="match status" value="1"/>
</dbReference>
<name>A0ABV6P9W1_9MICC</name>
<dbReference type="PROSITE" id="PS51383">
    <property type="entry name" value="YJEF_C_3"/>
    <property type="match status" value="1"/>
</dbReference>
<comment type="function">
    <text evidence="17">Catalyzes the dehydration of the S-form of NAD(P)HX at the expense of ADP, which is converted to AMP. Together with NAD(P)HX epimerase, which catalyzes the epimerization of the S- and R-forms, the enzyme allows the repair of both epimers of NAD(P)HX, a damaged form of NAD(P)H that is a result of enzymatic or heat-dependent hydration.</text>
</comment>
<evidence type="ECO:0000313" key="21">
    <source>
        <dbReference type="EMBL" id="MFC0581909.1"/>
    </source>
</evidence>
<evidence type="ECO:0000256" key="10">
    <source>
        <dbReference type="ARBA" id="ARBA00023027"/>
    </source>
</evidence>
<dbReference type="PANTHER" id="PTHR12592">
    <property type="entry name" value="ATP-DEPENDENT (S)-NAD(P)H-HYDRATE DEHYDRATASE FAMILY MEMBER"/>
    <property type="match status" value="1"/>
</dbReference>
<feature type="binding site" evidence="17">
    <location>
        <position position="435"/>
    </location>
    <ligand>
        <name>AMP</name>
        <dbReference type="ChEBI" id="CHEBI:456215"/>
    </ligand>
</feature>
<dbReference type="Pfam" id="PF03853">
    <property type="entry name" value="YjeF_N"/>
    <property type="match status" value="1"/>
</dbReference>
<evidence type="ECO:0000256" key="2">
    <source>
        <dbReference type="ARBA" id="ARBA00000909"/>
    </source>
</evidence>
<evidence type="ECO:0000313" key="22">
    <source>
        <dbReference type="Proteomes" id="UP001589862"/>
    </source>
</evidence>
<comment type="cofactor">
    <cofactor evidence="18">
        <name>K(+)</name>
        <dbReference type="ChEBI" id="CHEBI:29103"/>
    </cofactor>
    <text evidence="18">Binds 1 potassium ion per subunit.</text>
</comment>
<dbReference type="SUPFAM" id="SSF64153">
    <property type="entry name" value="YjeF N-terminal domain-like"/>
    <property type="match status" value="1"/>
</dbReference>
<dbReference type="InterPro" id="IPR017953">
    <property type="entry name" value="Carbohydrate_kinase_pred_CS"/>
</dbReference>
<evidence type="ECO:0000256" key="7">
    <source>
        <dbReference type="ARBA" id="ARBA00022840"/>
    </source>
</evidence>
<dbReference type="Pfam" id="PF01256">
    <property type="entry name" value="Carb_kinase"/>
    <property type="match status" value="1"/>
</dbReference>
<evidence type="ECO:0000256" key="15">
    <source>
        <dbReference type="ARBA" id="ARBA00048238"/>
    </source>
</evidence>
<evidence type="ECO:0000256" key="13">
    <source>
        <dbReference type="ARBA" id="ARBA00023268"/>
    </source>
</evidence>
<dbReference type="EMBL" id="JBHLUB010000027">
    <property type="protein sequence ID" value="MFC0581909.1"/>
    <property type="molecule type" value="Genomic_DNA"/>
</dbReference>
<evidence type="ECO:0000256" key="16">
    <source>
        <dbReference type="ARBA" id="ARBA00049209"/>
    </source>
</evidence>
<comment type="function">
    <text evidence="14 18">Bifunctional enzyme that catalyzes the epimerization of the S- and R-forms of NAD(P)HX and the dehydration of the S-form of NAD(P)HX at the expense of ADP, which is converted to AMP. This allows the repair of both epimers of NAD(P)HX, a damaged form of NAD(P)H that is a result of enzymatic or heat-dependent hydration.</text>
</comment>
<dbReference type="HAMAP" id="MF_01965">
    <property type="entry name" value="NADHX_dehydratase"/>
    <property type="match status" value="1"/>
</dbReference>
<dbReference type="Gene3D" id="3.40.1190.20">
    <property type="match status" value="1"/>
</dbReference>
<evidence type="ECO:0000256" key="11">
    <source>
        <dbReference type="ARBA" id="ARBA00023235"/>
    </source>
</evidence>
<evidence type="ECO:0000256" key="3">
    <source>
        <dbReference type="ARBA" id="ARBA00006001"/>
    </source>
</evidence>
<feature type="binding site" evidence="17">
    <location>
        <position position="436"/>
    </location>
    <ligand>
        <name>(6S)-NADPHX</name>
        <dbReference type="ChEBI" id="CHEBI:64076"/>
    </ligand>
</feature>
<evidence type="ECO:0000256" key="1">
    <source>
        <dbReference type="ARBA" id="ARBA00000013"/>
    </source>
</evidence>
<evidence type="ECO:0000256" key="6">
    <source>
        <dbReference type="ARBA" id="ARBA00022741"/>
    </source>
</evidence>
<reference evidence="21 22" key="1">
    <citation type="submission" date="2024-09" db="EMBL/GenBank/DDBJ databases">
        <authorList>
            <person name="Sun Q."/>
            <person name="Mori K."/>
        </authorList>
    </citation>
    <scope>NUCLEOTIDE SEQUENCE [LARGE SCALE GENOMIC DNA]</scope>
    <source>
        <strain evidence="21 22">NCAIM B.02604</strain>
    </source>
</reference>
<comment type="similarity">
    <text evidence="3 18">In the N-terminal section; belongs to the NnrE/AIBP family.</text>
</comment>
<comment type="similarity">
    <text evidence="17">Belongs to the NnrD/CARKD family.</text>
</comment>
<evidence type="ECO:0000259" key="19">
    <source>
        <dbReference type="PROSITE" id="PS51383"/>
    </source>
</evidence>
<keyword evidence="10 17" id="KW-0520">NAD</keyword>
<dbReference type="Proteomes" id="UP001589862">
    <property type="component" value="Unassembled WGS sequence"/>
</dbReference>
<comment type="catalytic activity">
    <reaction evidence="16 17 18">
        <text>(6S)-NADPHX + ADP = AMP + phosphate + NADPH + H(+)</text>
        <dbReference type="Rhea" id="RHEA:32235"/>
        <dbReference type="ChEBI" id="CHEBI:15378"/>
        <dbReference type="ChEBI" id="CHEBI:43474"/>
        <dbReference type="ChEBI" id="CHEBI:57783"/>
        <dbReference type="ChEBI" id="CHEBI:64076"/>
        <dbReference type="ChEBI" id="CHEBI:456215"/>
        <dbReference type="ChEBI" id="CHEBI:456216"/>
        <dbReference type="EC" id="4.2.1.136"/>
    </reaction>
</comment>
<comment type="catalytic activity">
    <reaction evidence="15 17 18">
        <text>(6S)-NADHX + ADP = AMP + phosphate + NADH + H(+)</text>
        <dbReference type="Rhea" id="RHEA:32223"/>
        <dbReference type="ChEBI" id="CHEBI:15378"/>
        <dbReference type="ChEBI" id="CHEBI:43474"/>
        <dbReference type="ChEBI" id="CHEBI:57945"/>
        <dbReference type="ChEBI" id="CHEBI:64074"/>
        <dbReference type="ChEBI" id="CHEBI:456215"/>
        <dbReference type="ChEBI" id="CHEBI:456216"/>
        <dbReference type="EC" id="4.2.1.136"/>
    </reaction>
</comment>
<dbReference type="CDD" id="cd01171">
    <property type="entry name" value="YXKO-related"/>
    <property type="match status" value="1"/>
</dbReference>
<evidence type="ECO:0000256" key="4">
    <source>
        <dbReference type="ARBA" id="ARBA00009524"/>
    </source>
</evidence>
<evidence type="ECO:0000259" key="20">
    <source>
        <dbReference type="PROSITE" id="PS51385"/>
    </source>
</evidence>
<sequence>MHQVYTGTQIREAEQPLLAAGAGPQLMHQAAWGLAQGVIELLHEHQLAVPGARITGLIGAGNNGGDGLWALSFLARRGAHITAICTAERVHPEGAAAFRAAGGRFLSGPETADYARAEVVIDAVLGTGARGAWEGHPVPEGALVVACDIPSGVSADTGQVSGQAITADLTVTFGGLKVGLFNGAGAAHSGNIKLVDIGLGPHLPAPELQLLSPTDIPELLPPAAPHAHKYTRGVLGVLAGSTKYPGAASLVCAGALATGVGMIRFLTQTEHAEPLTTLVLGAHPEVVPATDPTERVQAWLVGSGLSDSDHRVEQAKQVLTLTQQQQLPAVIDADGLKLIEPATTQPRVLTPHAGEAAALLNRLGAGSDDATQNQRVDRANVEADPLAAAQKLAELTGDVIVLKGPHTIICGPDAGPGQRFIYPGGHPFLATAGSGDTLAGIIAAVLTGWAEADAAPPLAAQAAAGVWLHGAASYAVAAGGPFGASQLAAGVRTVVAELL</sequence>
<dbReference type="NCBIfam" id="TIGR00197">
    <property type="entry name" value="yjeF_nterm"/>
    <property type="match status" value="1"/>
</dbReference>
<evidence type="ECO:0000256" key="17">
    <source>
        <dbReference type="HAMAP-Rule" id="MF_01965"/>
    </source>
</evidence>
<keyword evidence="6 17" id="KW-0547">Nucleotide-binding</keyword>
<evidence type="ECO:0000256" key="14">
    <source>
        <dbReference type="ARBA" id="ARBA00025153"/>
    </source>
</evidence>
<dbReference type="InterPro" id="IPR029056">
    <property type="entry name" value="Ribokinase-like"/>
</dbReference>
<dbReference type="InterPro" id="IPR000631">
    <property type="entry name" value="CARKD"/>
</dbReference>
<comment type="similarity">
    <text evidence="4 18">In the C-terminal section; belongs to the NnrD/CARKD family.</text>
</comment>
<keyword evidence="13" id="KW-0511">Multifunctional enzyme</keyword>
<dbReference type="RefSeq" id="WP_377458671.1">
    <property type="nucleotide sequence ID" value="NZ_JBHLUB010000027.1"/>
</dbReference>
<feature type="domain" description="YjeF N-terminal" evidence="20">
    <location>
        <begin position="10"/>
        <end position="205"/>
    </location>
</feature>
<evidence type="ECO:0000256" key="12">
    <source>
        <dbReference type="ARBA" id="ARBA00023239"/>
    </source>
</evidence>
<evidence type="ECO:0000256" key="18">
    <source>
        <dbReference type="PIRNR" id="PIRNR017184"/>
    </source>
</evidence>
<proteinExistence type="inferred from homology"/>
<comment type="caution">
    <text evidence="21">The sequence shown here is derived from an EMBL/GenBank/DDBJ whole genome shotgun (WGS) entry which is preliminary data.</text>
</comment>
<dbReference type="EC" id="4.2.1.136" evidence="17"/>
<keyword evidence="8 17" id="KW-0521">NADP</keyword>
<keyword evidence="12 17" id="KW-0456">Lyase</keyword>
<dbReference type="InterPro" id="IPR030677">
    <property type="entry name" value="Nnr"/>
</dbReference>
<evidence type="ECO:0000256" key="8">
    <source>
        <dbReference type="ARBA" id="ARBA00022857"/>
    </source>
</evidence>
<organism evidence="21 22">
    <name type="scientific">Micrococcoides hystricis</name>
    <dbReference type="NCBI Taxonomy" id="1572761"/>
    <lineage>
        <taxon>Bacteria</taxon>
        <taxon>Bacillati</taxon>
        <taxon>Actinomycetota</taxon>
        <taxon>Actinomycetes</taxon>
        <taxon>Micrococcales</taxon>
        <taxon>Micrococcaceae</taxon>
        <taxon>Micrococcoides</taxon>
    </lineage>
</organism>
<keyword evidence="22" id="KW-1185">Reference proteome</keyword>
<dbReference type="InterPro" id="IPR004443">
    <property type="entry name" value="YjeF_N_dom"/>
</dbReference>
<comment type="catalytic activity">
    <reaction evidence="2 18">
        <text>(6R)-NADPHX = (6S)-NADPHX</text>
        <dbReference type="Rhea" id="RHEA:32227"/>
        <dbReference type="ChEBI" id="CHEBI:64076"/>
        <dbReference type="ChEBI" id="CHEBI:64077"/>
        <dbReference type="EC" id="5.1.99.6"/>
    </reaction>
</comment>
<feature type="binding site" evidence="17">
    <location>
        <position position="352"/>
    </location>
    <ligand>
        <name>(6S)-NADPHX</name>
        <dbReference type="ChEBI" id="CHEBI:64076"/>
    </ligand>
</feature>